<dbReference type="VEuPathDB" id="TrichDB:TVAG_173070"/>
<dbReference type="RefSeq" id="XP_001582035.1">
    <property type="nucleotide sequence ID" value="XM_001581985.1"/>
</dbReference>
<evidence type="ECO:0000313" key="3">
    <source>
        <dbReference type="Proteomes" id="UP000001542"/>
    </source>
</evidence>
<keyword evidence="1" id="KW-0472">Membrane</keyword>
<feature type="transmembrane region" description="Helical" evidence="1">
    <location>
        <begin position="378"/>
        <end position="398"/>
    </location>
</feature>
<dbReference type="VEuPathDB" id="TrichDB:TVAGG3_0532180"/>
<accession>A2DF57</accession>
<reference evidence="2" key="2">
    <citation type="journal article" date="2007" name="Science">
        <title>Draft genome sequence of the sexually transmitted pathogen Trichomonas vaginalis.</title>
        <authorList>
            <person name="Carlton J.M."/>
            <person name="Hirt R.P."/>
            <person name="Silva J.C."/>
            <person name="Delcher A.L."/>
            <person name="Schatz M."/>
            <person name="Zhao Q."/>
            <person name="Wortman J.R."/>
            <person name="Bidwell S.L."/>
            <person name="Alsmark U.C.M."/>
            <person name="Besteiro S."/>
            <person name="Sicheritz-Ponten T."/>
            <person name="Noel C.J."/>
            <person name="Dacks J.B."/>
            <person name="Foster P.G."/>
            <person name="Simillion C."/>
            <person name="Van de Peer Y."/>
            <person name="Miranda-Saavedra D."/>
            <person name="Barton G.J."/>
            <person name="Westrop G.D."/>
            <person name="Mueller S."/>
            <person name="Dessi D."/>
            <person name="Fiori P.L."/>
            <person name="Ren Q."/>
            <person name="Paulsen I."/>
            <person name="Zhang H."/>
            <person name="Bastida-Corcuera F.D."/>
            <person name="Simoes-Barbosa A."/>
            <person name="Brown M.T."/>
            <person name="Hayes R.D."/>
            <person name="Mukherjee M."/>
            <person name="Okumura C.Y."/>
            <person name="Schneider R."/>
            <person name="Smith A.J."/>
            <person name="Vanacova S."/>
            <person name="Villalvazo M."/>
            <person name="Haas B.J."/>
            <person name="Pertea M."/>
            <person name="Feldblyum T.V."/>
            <person name="Utterback T.R."/>
            <person name="Shu C.L."/>
            <person name="Osoegawa K."/>
            <person name="de Jong P.J."/>
            <person name="Hrdy I."/>
            <person name="Horvathova L."/>
            <person name="Zubacova Z."/>
            <person name="Dolezal P."/>
            <person name="Malik S.B."/>
            <person name="Logsdon J.M. Jr."/>
            <person name="Henze K."/>
            <person name="Gupta A."/>
            <person name="Wang C.C."/>
            <person name="Dunne R.L."/>
            <person name="Upcroft J.A."/>
            <person name="Upcroft P."/>
            <person name="White O."/>
            <person name="Salzberg S.L."/>
            <person name="Tang P."/>
            <person name="Chiu C.-H."/>
            <person name="Lee Y.-S."/>
            <person name="Embley T.M."/>
            <person name="Coombs G.H."/>
            <person name="Mottram J.C."/>
            <person name="Tachezy J."/>
            <person name="Fraser-Liggett C.M."/>
            <person name="Johnson P.J."/>
        </authorList>
    </citation>
    <scope>NUCLEOTIDE SEQUENCE [LARGE SCALE GENOMIC DNA]</scope>
    <source>
        <strain evidence="2">G3</strain>
    </source>
</reference>
<keyword evidence="1" id="KW-0812">Transmembrane</keyword>
<name>A2DF57_TRIV3</name>
<gene>
    <name evidence="2" type="ORF">TVAG_173070</name>
</gene>
<sequence>MYSHSSSFSSQFKQVSFEKFQSSAVVLDQGILEMQTFYNFTFGEVQEDMTFIRCTFKMILNPDNKYSAIYIKTTTSSSFNIYITECAFAQVFGSVWGPILFSGSTGYINKTCFTVCYGGDKAQSYVLKCSQMANCTEIVRHATSPKKIPGQSHADQLEGERVCETYLNQSFSGVSSRAACVAIGRNARYLNFQYVAFVNISGMNFMVIDCDNLKEYKIAYGYMYKCIYHVESSSLLECHFRLKFENWDFIQTKMLFVVISQFGTTRSVDGMQFINCRTDVPKQKQIIPNDKWNFSNFTIISRQKYIDYGPDFDEWLCQTDVPPSPAPTPERSPLPTHTATAMPLMTVPVFEVKQQDAPELIDPDHMPENNKGFTTADYIQIAGLVVLIIITGIVFFLAMKKKKKQAPNPDEEEQLLQY</sequence>
<dbReference type="EMBL" id="DS113193">
    <property type="protein sequence ID" value="EAY21049.1"/>
    <property type="molecule type" value="Genomic_DNA"/>
</dbReference>
<dbReference type="KEGG" id="tva:5466597"/>
<evidence type="ECO:0000256" key="1">
    <source>
        <dbReference type="SAM" id="Phobius"/>
    </source>
</evidence>
<reference evidence="2" key="1">
    <citation type="submission" date="2006-10" db="EMBL/GenBank/DDBJ databases">
        <authorList>
            <person name="Amadeo P."/>
            <person name="Zhao Q."/>
            <person name="Wortman J."/>
            <person name="Fraser-Liggett C."/>
            <person name="Carlton J."/>
        </authorList>
    </citation>
    <scope>NUCLEOTIDE SEQUENCE</scope>
    <source>
        <strain evidence="2">G3</strain>
    </source>
</reference>
<dbReference type="AlphaFoldDB" id="A2DF57"/>
<dbReference type="Proteomes" id="UP000001542">
    <property type="component" value="Unassembled WGS sequence"/>
</dbReference>
<evidence type="ECO:0000313" key="2">
    <source>
        <dbReference type="EMBL" id="EAY21049.1"/>
    </source>
</evidence>
<proteinExistence type="predicted"/>
<dbReference type="SMR" id="A2DF57"/>
<protein>
    <submittedName>
        <fullName evidence="2">Uncharacterized protein</fullName>
    </submittedName>
</protein>
<keyword evidence="3" id="KW-1185">Reference proteome</keyword>
<dbReference type="InParanoid" id="A2DF57"/>
<organism evidence="2 3">
    <name type="scientific">Trichomonas vaginalis (strain ATCC PRA-98 / G3)</name>
    <dbReference type="NCBI Taxonomy" id="412133"/>
    <lineage>
        <taxon>Eukaryota</taxon>
        <taxon>Metamonada</taxon>
        <taxon>Parabasalia</taxon>
        <taxon>Trichomonadida</taxon>
        <taxon>Trichomonadidae</taxon>
        <taxon>Trichomonas</taxon>
    </lineage>
</organism>
<keyword evidence="1" id="KW-1133">Transmembrane helix</keyword>